<protein>
    <submittedName>
        <fullName evidence="1">Bgt-20743</fullName>
    </submittedName>
</protein>
<proteinExistence type="predicted"/>
<dbReference type="EMBL" id="UIGY01000028">
    <property type="protein sequence ID" value="SUZ08677.1"/>
    <property type="molecule type" value="Genomic_DNA"/>
</dbReference>
<feature type="non-terminal residue" evidence="1">
    <location>
        <position position="1"/>
    </location>
</feature>
<dbReference type="AlphaFoldDB" id="A0A381L539"/>
<evidence type="ECO:0000313" key="1">
    <source>
        <dbReference type="EMBL" id="SUZ08677.1"/>
    </source>
</evidence>
<sequence length="54" mass="5984">CSNENLLAIYNTHSARAVGGRAIENPEFEFFFKHQKSVHKSPQGLIAVCFTSTS</sequence>
<accession>A0A381L539</accession>
<gene>
    <name evidence="1" type="ORF">BGT96224V2_LOCUS1791</name>
</gene>
<name>A0A381L539_BLUGR</name>
<reference evidence="1" key="1">
    <citation type="submission" date="2018-07" db="EMBL/GenBank/DDBJ databases">
        <authorList>
            <person name="Quirk P.G."/>
            <person name="Krulwich T.A."/>
        </authorList>
    </citation>
    <scope>NUCLEOTIDE SEQUENCE</scope>
    <source>
        <strain evidence="1">96224</strain>
    </source>
</reference>
<organism evidence="1">
    <name type="scientific">Blumeria graminis f. sp. tritici 96224</name>
    <dbReference type="NCBI Taxonomy" id="1268274"/>
    <lineage>
        <taxon>Eukaryota</taxon>
        <taxon>Fungi</taxon>
        <taxon>Dikarya</taxon>
        <taxon>Ascomycota</taxon>
        <taxon>Pezizomycotina</taxon>
        <taxon>Leotiomycetes</taxon>
        <taxon>Erysiphales</taxon>
        <taxon>Erysiphaceae</taxon>
        <taxon>Blumeria</taxon>
    </lineage>
</organism>